<evidence type="ECO:0000313" key="2">
    <source>
        <dbReference type="Proteomes" id="UP001152799"/>
    </source>
</evidence>
<dbReference type="OrthoDB" id="6612278at2759"/>
<keyword evidence="2" id="KW-1185">Reference proteome</keyword>
<dbReference type="InterPro" id="IPR043502">
    <property type="entry name" value="DNA/RNA_pol_sf"/>
</dbReference>
<name>A0A9N9MUA3_9CUCU</name>
<organism evidence="1 2">
    <name type="scientific">Ceutorhynchus assimilis</name>
    <name type="common">cabbage seed weevil</name>
    <dbReference type="NCBI Taxonomy" id="467358"/>
    <lineage>
        <taxon>Eukaryota</taxon>
        <taxon>Metazoa</taxon>
        <taxon>Ecdysozoa</taxon>
        <taxon>Arthropoda</taxon>
        <taxon>Hexapoda</taxon>
        <taxon>Insecta</taxon>
        <taxon>Pterygota</taxon>
        <taxon>Neoptera</taxon>
        <taxon>Endopterygota</taxon>
        <taxon>Coleoptera</taxon>
        <taxon>Polyphaga</taxon>
        <taxon>Cucujiformia</taxon>
        <taxon>Curculionidae</taxon>
        <taxon>Ceutorhynchinae</taxon>
        <taxon>Ceutorhynchus</taxon>
    </lineage>
</organism>
<dbReference type="PANTHER" id="PTHR22538">
    <property type="entry name" value="CILIA- AND FLAGELLA-ASSOCIATED PROTEIN 74"/>
    <property type="match status" value="1"/>
</dbReference>
<dbReference type="PANTHER" id="PTHR22538:SF0">
    <property type="entry name" value="CILIA- AND FLAGELLA-ASSOCIATED PROTEIN 74"/>
    <property type="match status" value="1"/>
</dbReference>
<dbReference type="GO" id="GO:0071897">
    <property type="term" value="P:DNA biosynthetic process"/>
    <property type="evidence" value="ECO:0007669"/>
    <property type="project" value="UniProtKB-ARBA"/>
</dbReference>
<gene>
    <name evidence="1" type="ORF">CEUTPL_LOCUS10614</name>
</gene>
<dbReference type="SUPFAM" id="SSF56672">
    <property type="entry name" value="DNA/RNA polymerases"/>
    <property type="match status" value="1"/>
</dbReference>
<evidence type="ECO:0000313" key="1">
    <source>
        <dbReference type="EMBL" id="CAG9770157.1"/>
    </source>
</evidence>
<proteinExistence type="predicted"/>
<accession>A0A9N9MUA3</accession>
<protein>
    <submittedName>
        <fullName evidence="1">Uncharacterized protein</fullName>
    </submittedName>
</protein>
<sequence length="682" mass="78613">MGYEEGKNYKKTIKITNVSTEVIKLRFLELTFPNENESVPFEIERFGIKKLFTGSSIKFFVNFQPYDDSIAYDGNIAFVSYNISFCQYHRFEVGVQCLPKYLDLKIYPEILDFGDIPIWKAKNYDRAKVQNRGTKSCTIFIKKIFDPLDLELILEDEEDKGNSSLKSSTTSSTDTHVFDLLDDCIKNLENNFRFHPSFFSLDKMEEKRIKVFFKNASYVGDYLEKFTINVFENSTRETLQIAGCKLISLHAETTGHFLTTEPKILDFGHCIRNSCYQVDFQVFNNSRHSQTISIKVPSYLAEYVQSNSSIVYLGPMSKRVLYLKFQPRETRRQSHCSCLDTTNNILEFSIRLCVVSKIASDYPPVEVPVYAIITNSDDLSLSCNVSSCLSNFLSTLLVDMGDCSTYETQWFDLTLNNNTEVTQYCGFVNLPPVICPTKLKSGLDVTLQQLIAPDTELFRSIMESVSVLKKHIHEQPTQTTDSLVNRDMIIMSQVCSFFEKKFTYPGITQMSKTNQHDLAGRSFDDNLLDYHNFLIIDTVCRNEIWCKVNLKRPLLEFSHQIIEFPDTPCGSYSVMEVKLTARDREMEKPCQRKSKLEYRAHFEIVGNSVPTPNHHNNLADISLPYADEQLEIWSSPVWIVPTKEDVAGIQKWRMVVDYRKINEKTIGDRYPLTNITDTDILD</sequence>
<dbReference type="Proteomes" id="UP001152799">
    <property type="component" value="Chromosome 6"/>
</dbReference>
<dbReference type="AlphaFoldDB" id="A0A9N9MUA3"/>
<dbReference type="Gene3D" id="3.10.10.10">
    <property type="entry name" value="HIV Type 1 Reverse Transcriptase, subunit A, domain 1"/>
    <property type="match status" value="1"/>
</dbReference>
<reference evidence="1" key="1">
    <citation type="submission" date="2022-01" db="EMBL/GenBank/DDBJ databases">
        <authorList>
            <person name="King R."/>
        </authorList>
    </citation>
    <scope>NUCLEOTIDE SEQUENCE</scope>
</reference>
<dbReference type="EMBL" id="OU892282">
    <property type="protein sequence ID" value="CAG9770157.1"/>
    <property type="molecule type" value="Genomic_DNA"/>
</dbReference>